<dbReference type="EMBL" id="JRMQ02000002">
    <property type="protein sequence ID" value="TLE02772.1"/>
    <property type="molecule type" value="Genomic_DNA"/>
</dbReference>
<dbReference type="RefSeq" id="WP_034361273.1">
    <property type="nucleotide sequence ID" value="NZ_CAJUDB010000001.1"/>
</dbReference>
<accession>A0A4U8TQA4</accession>
<keyword evidence="1" id="KW-0472">Membrane</keyword>
<dbReference type="STRING" id="425400.LS65_03355"/>
<evidence type="ECO:0000313" key="3">
    <source>
        <dbReference type="Proteomes" id="UP000029707"/>
    </source>
</evidence>
<dbReference type="AlphaFoldDB" id="A0A4U8TQA4"/>
<proteinExistence type="predicted"/>
<dbReference type="OrthoDB" id="5327899at2"/>
<feature type="transmembrane region" description="Helical" evidence="1">
    <location>
        <begin position="6"/>
        <end position="26"/>
    </location>
</feature>
<keyword evidence="1" id="KW-0812">Transmembrane</keyword>
<name>A0A4U8TQA4_9HELI</name>
<dbReference type="Proteomes" id="UP000029707">
    <property type="component" value="Unassembled WGS sequence"/>
</dbReference>
<evidence type="ECO:0000313" key="2">
    <source>
        <dbReference type="EMBL" id="TLE02772.1"/>
    </source>
</evidence>
<evidence type="ECO:0000256" key="1">
    <source>
        <dbReference type="SAM" id="Phobius"/>
    </source>
</evidence>
<gene>
    <name evidence="2" type="ORF">LS65_002270</name>
</gene>
<reference evidence="2 3" key="1">
    <citation type="journal article" date="2014" name="Genome Announc.">
        <title>Draft genome sequences of eight enterohepatic helicobacter species isolated from both laboratory and wild rodents.</title>
        <authorList>
            <person name="Sheh A."/>
            <person name="Shen Z."/>
            <person name="Fox J.G."/>
        </authorList>
    </citation>
    <scope>NUCLEOTIDE SEQUENCE [LARGE SCALE GENOMIC DNA]</scope>
    <source>
        <strain evidence="2 3">MIT 01-6451</strain>
    </source>
</reference>
<comment type="caution">
    <text evidence="2">The sequence shown here is derived from an EMBL/GenBank/DDBJ whole genome shotgun (WGS) entry which is preliminary data.</text>
</comment>
<sequence length="175" mass="20235">MKNISYRIYAFFITLLCFSLSSIIFFTQDNEIHAAIGKEVPNIEITNFMLYVTNSQHTQAVSSGTKALRYESHEEIYDLFINQVNQTLHEYMYAPFVHSQNRIYTFSQGVNYLRLDGLNFWSKWGSYNYNTRIFTGKGDFTLDNASTHAIGKNLYYNALQDIFKADSIKVILGGK</sequence>
<organism evidence="2 3">
    <name type="scientific">Helicobacter japonicus</name>
    <dbReference type="NCBI Taxonomy" id="425400"/>
    <lineage>
        <taxon>Bacteria</taxon>
        <taxon>Pseudomonadati</taxon>
        <taxon>Campylobacterota</taxon>
        <taxon>Epsilonproteobacteria</taxon>
        <taxon>Campylobacterales</taxon>
        <taxon>Helicobacteraceae</taxon>
        <taxon>Helicobacter</taxon>
    </lineage>
</organism>
<evidence type="ECO:0008006" key="4">
    <source>
        <dbReference type="Google" id="ProtNLM"/>
    </source>
</evidence>
<keyword evidence="3" id="KW-1185">Reference proteome</keyword>
<protein>
    <recommendedName>
        <fullName evidence="4">LPS export ABC transporter periplasmic protein LptC</fullName>
    </recommendedName>
</protein>
<keyword evidence="1" id="KW-1133">Transmembrane helix</keyword>